<feature type="domain" description="HTH tetR-type" evidence="3">
    <location>
        <begin position="1"/>
        <end position="61"/>
    </location>
</feature>
<dbReference type="EMBL" id="JSVU01000003">
    <property type="protein sequence ID" value="KJJ38821.1"/>
    <property type="molecule type" value="Genomic_DNA"/>
</dbReference>
<protein>
    <recommendedName>
        <fullName evidence="3">HTH tetR-type domain-containing protein</fullName>
    </recommendedName>
</protein>
<proteinExistence type="predicted"/>
<organism evidence="4 5">
    <name type="scientific">Aequorivita vladivostokensis</name>
    <dbReference type="NCBI Taxonomy" id="171194"/>
    <lineage>
        <taxon>Bacteria</taxon>
        <taxon>Pseudomonadati</taxon>
        <taxon>Bacteroidota</taxon>
        <taxon>Flavobacteriia</taxon>
        <taxon>Flavobacteriales</taxon>
        <taxon>Flavobacteriaceae</taxon>
        <taxon>Aequorivita</taxon>
    </lineage>
</organism>
<dbReference type="PANTHER" id="PTHR30328">
    <property type="entry name" value="TRANSCRIPTIONAL REPRESSOR"/>
    <property type="match status" value="1"/>
</dbReference>
<evidence type="ECO:0000313" key="4">
    <source>
        <dbReference type="EMBL" id="KJJ38821.1"/>
    </source>
</evidence>
<dbReference type="RefSeq" id="WP_084709034.1">
    <property type="nucleotide sequence ID" value="NZ_JSVU01000003.1"/>
</dbReference>
<comment type="caution">
    <text evidence="4">The sequence shown here is derived from an EMBL/GenBank/DDBJ whole genome shotgun (WGS) entry which is preliminary data.</text>
</comment>
<feature type="DNA-binding region" description="H-T-H motif" evidence="2">
    <location>
        <begin position="24"/>
        <end position="43"/>
    </location>
</feature>
<name>A0ABR5DJ73_9FLAO</name>
<dbReference type="Proteomes" id="UP000033497">
    <property type="component" value="Unassembled WGS sequence"/>
</dbReference>
<dbReference type="Gene3D" id="1.10.10.60">
    <property type="entry name" value="Homeodomain-like"/>
    <property type="match status" value="1"/>
</dbReference>
<dbReference type="SUPFAM" id="SSF46689">
    <property type="entry name" value="Homeodomain-like"/>
    <property type="match status" value="1"/>
</dbReference>
<dbReference type="Pfam" id="PF00440">
    <property type="entry name" value="TetR_N"/>
    <property type="match status" value="1"/>
</dbReference>
<accession>A0ABR5DJ73</accession>
<dbReference type="InterPro" id="IPR001647">
    <property type="entry name" value="HTH_TetR"/>
</dbReference>
<dbReference type="PROSITE" id="PS50977">
    <property type="entry name" value="HTH_TETR_2"/>
    <property type="match status" value="1"/>
</dbReference>
<keyword evidence="1 2" id="KW-0238">DNA-binding</keyword>
<sequence>MSLSKTILVRSLVLFQTHGIKTVRMDDIAREMGLSKKTIYLHYGSKKELVQKCIHHLFDLHFSNIKRIQDERGTPIEKIIKIYEYAVKHLIKITPNFYFDLKRGYLETYQFYALQRGKIVFGIIKTLLKKGQRSGDIDPTINTQLFCEFHLINLDQVISHKTALMEYSLQDLLDNTIRVSLNGIIKRQ</sequence>
<evidence type="ECO:0000256" key="2">
    <source>
        <dbReference type="PROSITE-ProRule" id="PRU00335"/>
    </source>
</evidence>
<gene>
    <name evidence="4" type="ORF">MB09_05070</name>
</gene>
<evidence type="ECO:0000313" key="5">
    <source>
        <dbReference type="Proteomes" id="UP000033497"/>
    </source>
</evidence>
<dbReference type="Gene3D" id="1.10.357.10">
    <property type="entry name" value="Tetracycline Repressor, domain 2"/>
    <property type="match status" value="1"/>
</dbReference>
<dbReference type="PRINTS" id="PR00455">
    <property type="entry name" value="HTHTETR"/>
</dbReference>
<keyword evidence="5" id="KW-1185">Reference proteome</keyword>
<evidence type="ECO:0000259" key="3">
    <source>
        <dbReference type="PROSITE" id="PS50977"/>
    </source>
</evidence>
<dbReference type="InterPro" id="IPR009057">
    <property type="entry name" value="Homeodomain-like_sf"/>
</dbReference>
<evidence type="ECO:0000256" key="1">
    <source>
        <dbReference type="ARBA" id="ARBA00023125"/>
    </source>
</evidence>
<reference evidence="4 5" key="1">
    <citation type="submission" date="2014-10" db="EMBL/GenBank/DDBJ databases">
        <title>Genome sequencing of Vitellibacter vladivostokensis KMM 3516.</title>
        <authorList>
            <person name="Thevarajoo S."/>
            <person name="Selvaratnam C."/>
            <person name="Goh K.M."/>
            <person name="Chong C.S."/>
        </authorList>
    </citation>
    <scope>NUCLEOTIDE SEQUENCE [LARGE SCALE GENOMIC DNA]</scope>
    <source>
        <strain evidence="4 5">KMM 3516</strain>
    </source>
</reference>
<dbReference type="InterPro" id="IPR050109">
    <property type="entry name" value="HTH-type_TetR-like_transc_reg"/>
</dbReference>
<dbReference type="PANTHER" id="PTHR30328:SF54">
    <property type="entry name" value="HTH-TYPE TRANSCRIPTIONAL REPRESSOR SCO4008"/>
    <property type="match status" value="1"/>
</dbReference>